<accession>A0A1R2C6Y7</accession>
<sequence>MQCILGQKAKSKKSTKYFISLSPIKSSYLPRIPSPMPIQEKNLSPQYTPQQKLSLPKLPRVDVTDIKSPANKKNLPEFYKNRLIQFKQALTRDSESPSTESNHQAFTEKNSQLCLVF</sequence>
<name>A0A1R2C6Y7_9CILI</name>
<reference evidence="2 3" key="1">
    <citation type="submission" date="2016-11" db="EMBL/GenBank/DDBJ databases">
        <title>The macronuclear genome of Stentor coeruleus: a giant cell with tiny introns.</title>
        <authorList>
            <person name="Slabodnick M."/>
            <person name="Ruby J.G."/>
            <person name="Reiff S.B."/>
            <person name="Swart E.C."/>
            <person name="Gosai S."/>
            <person name="Prabakaran S."/>
            <person name="Witkowska E."/>
            <person name="Larue G.E."/>
            <person name="Fisher S."/>
            <person name="Freeman R.M."/>
            <person name="Gunawardena J."/>
            <person name="Chu W."/>
            <person name="Stover N.A."/>
            <person name="Gregory B.D."/>
            <person name="Nowacki M."/>
            <person name="Derisi J."/>
            <person name="Roy S.W."/>
            <person name="Marshall W.F."/>
            <person name="Sood P."/>
        </authorList>
    </citation>
    <scope>NUCLEOTIDE SEQUENCE [LARGE SCALE GENOMIC DNA]</scope>
    <source>
        <strain evidence="2">WM001</strain>
    </source>
</reference>
<comment type="caution">
    <text evidence="2">The sequence shown here is derived from an EMBL/GenBank/DDBJ whole genome shotgun (WGS) entry which is preliminary data.</text>
</comment>
<feature type="region of interest" description="Disordered" evidence="1">
    <location>
        <begin position="90"/>
        <end position="110"/>
    </location>
</feature>
<evidence type="ECO:0000256" key="1">
    <source>
        <dbReference type="SAM" id="MobiDB-lite"/>
    </source>
</evidence>
<protein>
    <submittedName>
        <fullName evidence="2">Uncharacterized protein</fullName>
    </submittedName>
</protein>
<evidence type="ECO:0000313" key="3">
    <source>
        <dbReference type="Proteomes" id="UP000187209"/>
    </source>
</evidence>
<feature type="compositionally biased region" description="Polar residues" evidence="1">
    <location>
        <begin position="96"/>
        <end position="110"/>
    </location>
</feature>
<dbReference type="Proteomes" id="UP000187209">
    <property type="component" value="Unassembled WGS sequence"/>
</dbReference>
<proteinExistence type="predicted"/>
<organism evidence="2 3">
    <name type="scientific">Stentor coeruleus</name>
    <dbReference type="NCBI Taxonomy" id="5963"/>
    <lineage>
        <taxon>Eukaryota</taxon>
        <taxon>Sar</taxon>
        <taxon>Alveolata</taxon>
        <taxon>Ciliophora</taxon>
        <taxon>Postciliodesmatophora</taxon>
        <taxon>Heterotrichea</taxon>
        <taxon>Heterotrichida</taxon>
        <taxon>Stentoridae</taxon>
        <taxon>Stentor</taxon>
    </lineage>
</organism>
<dbReference type="EMBL" id="MPUH01000258">
    <property type="protein sequence ID" value="OMJ84778.1"/>
    <property type="molecule type" value="Genomic_DNA"/>
</dbReference>
<keyword evidence="3" id="KW-1185">Reference proteome</keyword>
<evidence type="ECO:0000313" key="2">
    <source>
        <dbReference type="EMBL" id="OMJ84778.1"/>
    </source>
</evidence>
<gene>
    <name evidence="2" type="ORF">SteCoe_14032</name>
</gene>
<dbReference type="AlphaFoldDB" id="A0A1R2C6Y7"/>